<protein>
    <submittedName>
        <fullName evidence="2">Uncharacterized protein</fullName>
    </submittedName>
</protein>
<sequence>MQITIDLPDHLQLTEADLRQELAIALFQQERITLGSASQLAGMHQIEFQRLIASRGINIHYDVDDLKQDLKNLREEGW</sequence>
<dbReference type="InterPro" id="IPR052264">
    <property type="entry name" value="UPF0175_domain"/>
</dbReference>
<name>A0A2T1E3B1_9CYAN</name>
<evidence type="ECO:0000256" key="1">
    <source>
        <dbReference type="ARBA" id="ARBA00005651"/>
    </source>
</evidence>
<dbReference type="InterPro" id="IPR005368">
    <property type="entry name" value="UPF0175"/>
</dbReference>
<reference evidence="2 3" key="2">
    <citation type="submission" date="2018-03" db="EMBL/GenBank/DDBJ databases">
        <title>The ancient ancestry and fast evolution of plastids.</title>
        <authorList>
            <person name="Moore K.R."/>
            <person name="Magnabosco C."/>
            <person name="Momper L."/>
            <person name="Gold D.A."/>
            <person name="Bosak T."/>
            <person name="Fournier G.P."/>
        </authorList>
    </citation>
    <scope>NUCLEOTIDE SEQUENCE [LARGE SCALE GENOMIC DNA]</scope>
    <source>
        <strain evidence="2 3">ULC18</strain>
    </source>
</reference>
<dbReference type="RefSeq" id="WP_106257533.1">
    <property type="nucleotide sequence ID" value="NZ_CAWNSW010000129.1"/>
</dbReference>
<organism evidence="2 3">
    <name type="scientific">Stenomitos frigidus ULC18</name>
    <dbReference type="NCBI Taxonomy" id="2107698"/>
    <lineage>
        <taxon>Bacteria</taxon>
        <taxon>Bacillati</taxon>
        <taxon>Cyanobacteriota</taxon>
        <taxon>Cyanophyceae</taxon>
        <taxon>Leptolyngbyales</taxon>
        <taxon>Leptolyngbyaceae</taxon>
        <taxon>Stenomitos</taxon>
    </lineage>
</organism>
<dbReference type="AlphaFoldDB" id="A0A2T1E3B1"/>
<dbReference type="OrthoDB" id="462653at2"/>
<evidence type="ECO:0000313" key="3">
    <source>
        <dbReference type="Proteomes" id="UP000239576"/>
    </source>
</evidence>
<proteinExistence type="inferred from homology"/>
<reference evidence="3" key="1">
    <citation type="submission" date="2018-02" db="EMBL/GenBank/DDBJ databases">
        <authorList>
            <person name="Moore K."/>
            <person name="Momper L."/>
        </authorList>
    </citation>
    <scope>NUCLEOTIDE SEQUENCE [LARGE SCALE GENOMIC DNA]</scope>
    <source>
        <strain evidence="3">ULC18</strain>
    </source>
</reference>
<gene>
    <name evidence="2" type="ORF">C7B82_17350</name>
</gene>
<keyword evidence="3" id="KW-1185">Reference proteome</keyword>
<dbReference type="EMBL" id="PVWK01000097">
    <property type="protein sequence ID" value="PSB27232.1"/>
    <property type="molecule type" value="Genomic_DNA"/>
</dbReference>
<dbReference type="Pfam" id="PF03683">
    <property type="entry name" value="UPF0175"/>
    <property type="match status" value="1"/>
</dbReference>
<dbReference type="PANTHER" id="PTHR37525">
    <property type="entry name" value="UPF0175 PROTEIN SSL1255"/>
    <property type="match status" value="1"/>
</dbReference>
<comment type="caution">
    <text evidence="2">The sequence shown here is derived from an EMBL/GenBank/DDBJ whole genome shotgun (WGS) entry which is preliminary data.</text>
</comment>
<accession>A0A2T1E3B1</accession>
<comment type="similarity">
    <text evidence="1">Belongs to the UPF0175 family.</text>
</comment>
<evidence type="ECO:0000313" key="2">
    <source>
        <dbReference type="EMBL" id="PSB27232.1"/>
    </source>
</evidence>
<dbReference type="Proteomes" id="UP000239576">
    <property type="component" value="Unassembled WGS sequence"/>
</dbReference>
<dbReference type="PANTHER" id="PTHR37525:SF1">
    <property type="entry name" value="UPF0175 PROTEIN SSL1255"/>
    <property type="match status" value="1"/>
</dbReference>